<dbReference type="Proteomes" id="UP000177097">
    <property type="component" value="Unassembled WGS sequence"/>
</dbReference>
<keyword evidence="4 6" id="KW-1133">Transmembrane helix</keyword>
<sequence>MLRQFMRYGAVGVVNTGLDFGIYSGLTRGFEWWGEHYLIANAVTFLLVVTWSFFWNKHWAFRNKEARHLGQYAKFVFATFGGIMLAEVILFSGVEWLNLNDLLSKVIAGPIVVLWNFSAYRWFAFV</sequence>
<evidence type="ECO:0000256" key="5">
    <source>
        <dbReference type="ARBA" id="ARBA00023136"/>
    </source>
</evidence>
<dbReference type="PANTHER" id="PTHR38459">
    <property type="entry name" value="PROPHAGE BACTOPRENOL-LINKED GLUCOSE TRANSLOCASE HOMOLOG"/>
    <property type="match status" value="1"/>
</dbReference>
<dbReference type="GO" id="GO:0000271">
    <property type="term" value="P:polysaccharide biosynthetic process"/>
    <property type="evidence" value="ECO:0007669"/>
    <property type="project" value="InterPro"/>
</dbReference>
<dbReference type="AlphaFoldDB" id="A0A1F7TYS8"/>
<keyword evidence="5 6" id="KW-0472">Membrane</keyword>
<comment type="subcellular location">
    <subcellularLocation>
        <location evidence="1">Membrane</location>
        <topology evidence="1">Multi-pass membrane protein</topology>
    </subcellularLocation>
</comment>
<keyword evidence="3 6" id="KW-0812">Transmembrane</keyword>
<accession>A0A1F7TYS8</accession>
<protein>
    <recommendedName>
        <fullName evidence="7">GtrA/DPMS transmembrane domain-containing protein</fullName>
    </recommendedName>
</protein>
<evidence type="ECO:0000313" key="9">
    <source>
        <dbReference type="Proteomes" id="UP000177097"/>
    </source>
</evidence>
<comment type="similarity">
    <text evidence="2">Belongs to the GtrA family.</text>
</comment>
<dbReference type="STRING" id="1802389.A3C17_03290"/>
<feature type="transmembrane region" description="Helical" evidence="6">
    <location>
        <begin position="75"/>
        <end position="94"/>
    </location>
</feature>
<feature type="transmembrane region" description="Helical" evidence="6">
    <location>
        <begin position="38"/>
        <end position="55"/>
    </location>
</feature>
<proteinExistence type="inferred from homology"/>
<dbReference type="EMBL" id="MGDX01000028">
    <property type="protein sequence ID" value="OGL70597.1"/>
    <property type="molecule type" value="Genomic_DNA"/>
</dbReference>
<evidence type="ECO:0000256" key="6">
    <source>
        <dbReference type="SAM" id="Phobius"/>
    </source>
</evidence>
<dbReference type="InterPro" id="IPR051401">
    <property type="entry name" value="GtrA_CellWall_Glycosyl"/>
</dbReference>
<evidence type="ECO:0000256" key="3">
    <source>
        <dbReference type="ARBA" id="ARBA00022692"/>
    </source>
</evidence>
<evidence type="ECO:0000259" key="7">
    <source>
        <dbReference type="Pfam" id="PF04138"/>
    </source>
</evidence>
<evidence type="ECO:0000256" key="1">
    <source>
        <dbReference type="ARBA" id="ARBA00004141"/>
    </source>
</evidence>
<gene>
    <name evidence="8" type="ORF">A3C17_03290</name>
</gene>
<evidence type="ECO:0000313" key="8">
    <source>
        <dbReference type="EMBL" id="OGL70597.1"/>
    </source>
</evidence>
<evidence type="ECO:0000256" key="4">
    <source>
        <dbReference type="ARBA" id="ARBA00022989"/>
    </source>
</evidence>
<dbReference type="PANTHER" id="PTHR38459:SF1">
    <property type="entry name" value="PROPHAGE BACTOPRENOL-LINKED GLUCOSE TRANSLOCASE HOMOLOG"/>
    <property type="match status" value="1"/>
</dbReference>
<dbReference type="GO" id="GO:0005886">
    <property type="term" value="C:plasma membrane"/>
    <property type="evidence" value="ECO:0007669"/>
    <property type="project" value="TreeGrafter"/>
</dbReference>
<dbReference type="Pfam" id="PF04138">
    <property type="entry name" value="GtrA_DPMS_TM"/>
    <property type="match status" value="1"/>
</dbReference>
<feature type="transmembrane region" description="Helical" evidence="6">
    <location>
        <begin position="7"/>
        <end position="26"/>
    </location>
</feature>
<name>A0A1F7TYS8_9BACT</name>
<reference evidence="8 9" key="1">
    <citation type="journal article" date="2016" name="Nat. Commun.">
        <title>Thousands of microbial genomes shed light on interconnected biogeochemical processes in an aquifer system.</title>
        <authorList>
            <person name="Anantharaman K."/>
            <person name="Brown C.T."/>
            <person name="Hug L.A."/>
            <person name="Sharon I."/>
            <person name="Castelle C.J."/>
            <person name="Probst A.J."/>
            <person name="Thomas B.C."/>
            <person name="Singh A."/>
            <person name="Wilkins M.J."/>
            <person name="Karaoz U."/>
            <person name="Brodie E.L."/>
            <person name="Williams K.H."/>
            <person name="Hubbard S.S."/>
            <person name="Banfield J.F."/>
        </authorList>
    </citation>
    <scope>NUCLEOTIDE SEQUENCE [LARGE SCALE GENOMIC DNA]</scope>
</reference>
<comment type="caution">
    <text evidence="8">The sequence shown here is derived from an EMBL/GenBank/DDBJ whole genome shotgun (WGS) entry which is preliminary data.</text>
</comment>
<feature type="transmembrane region" description="Helical" evidence="6">
    <location>
        <begin position="106"/>
        <end position="123"/>
    </location>
</feature>
<evidence type="ECO:0000256" key="2">
    <source>
        <dbReference type="ARBA" id="ARBA00009399"/>
    </source>
</evidence>
<dbReference type="InterPro" id="IPR007267">
    <property type="entry name" value="GtrA_DPMS_TM"/>
</dbReference>
<feature type="domain" description="GtrA/DPMS transmembrane" evidence="7">
    <location>
        <begin position="7"/>
        <end position="125"/>
    </location>
</feature>
<organism evidence="8 9">
    <name type="scientific">Candidatus Uhrbacteria bacterium RIFCSPHIGHO2_02_FULL_53_13</name>
    <dbReference type="NCBI Taxonomy" id="1802389"/>
    <lineage>
        <taxon>Bacteria</taxon>
        <taxon>Candidatus Uhriibacteriota</taxon>
    </lineage>
</organism>